<accession>A0AA94Y038</accession>
<evidence type="ECO:0000313" key="2">
    <source>
        <dbReference type="Proteomes" id="UP001060018"/>
    </source>
</evidence>
<name>A0AA94Y038_9MICC</name>
<gene>
    <name evidence="1" type="ORF">NUH22_03935</name>
</gene>
<organism evidence="1 2">
    <name type="scientific">Glutamicibacter halophytocola</name>
    <dbReference type="NCBI Taxonomy" id="1933880"/>
    <lineage>
        <taxon>Bacteria</taxon>
        <taxon>Bacillati</taxon>
        <taxon>Actinomycetota</taxon>
        <taxon>Actinomycetes</taxon>
        <taxon>Micrococcales</taxon>
        <taxon>Micrococcaceae</taxon>
        <taxon>Glutamicibacter</taxon>
    </lineage>
</organism>
<sequence>MTTTECISMTGQTVSSGEHEHSWEIESSHNTSTGIVHYLQCRQCKTHQMRQLGFSHEATLSSKEVRA</sequence>
<evidence type="ECO:0000313" key="1">
    <source>
        <dbReference type="EMBL" id="UUX59780.1"/>
    </source>
</evidence>
<dbReference type="KEGG" id="gar:AOZ07_04505"/>
<dbReference type="EMBL" id="CP102487">
    <property type="protein sequence ID" value="UUX59780.1"/>
    <property type="molecule type" value="Genomic_DNA"/>
</dbReference>
<reference evidence="1" key="1">
    <citation type="journal article" date="2022" name="Pest Manag. Sci.">
        <title>Glutamicibacter halophytocola-mediated host fitness of potato tuber moth on Solanaceae crops.</title>
        <authorList>
            <person name="Wang W."/>
            <person name="Xiao G."/>
            <person name="Du G."/>
            <person name="Chang L."/>
            <person name="Yang Y."/>
            <person name="Ye J."/>
            <person name="Chen B."/>
        </authorList>
    </citation>
    <scope>NUCLEOTIDE SEQUENCE</scope>
    <source>
        <strain evidence="1">S2</strain>
    </source>
</reference>
<protein>
    <submittedName>
        <fullName evidence="1">Uncharacterized protein</fullName>
    </submittedName>
</protein>
<dbReference type="AlphaFoldDB" id="A0AA94Y038"/>
<proteinExistence type="predicted"/>
<dbReference type="Proteomes" id="UP001060018">
    <property type="component" value="Chromosome"/>
</dbReference>
<dbReference type="RefSeq" id="WP_060700905.1">
    <property type="nucleotide sequence ID" value="NZ_CP012750.1"/>
</dbReference>